<evidence type="ECO:0000256" key="1">
    <source>
        <dbReference type="ARBA" id="ARBA00009762"/>
    </source>
</evidence>
<evidence type="ECO:0000256" key="4">
    <source>
        <dbReference type="ARBA" id="ARBA00022679"/>
    </source>
</evidence>
<keyword evidence="8" id="KW-0862">Zinc</keyword>
<dbReference type="Gene3D" id="3.90.920.10">
    <property type="entry name" value="DNA primase, PRIM domain"/>
    <property type="match status" value="1"/>
</dbReference>
<dbReference type="FunFam" id="3.90.920.10:FF:000003">
    <property type="entry name" value="DNA primase"/>
    <property type="match status" value="1"/>
</dbReference>
<dbReference type="eggNOG" id="KOG2851">
    <property type="taxonomic scope" value="Eukaryota"/>
</dbReference>
<keyword evidence="5" id="KW-0548">Nucleotidyltransferase</keyword>
<dbReference type="GO" id="GO:0003899">
    <property type="term" value="F:DNA-directed RNA polymerase activity"/>
    <property type="evidence" value="ECO:0007669"/>
    <property type="project" value="InterPro"/>
</dbReference>
<dbReference type="GO" id="GO:0005658">
    <property type="term" value="C:alpha DNA polymerase:primase complex"/>
    <property type="evidence" value="ECO:0007669"/>
    <property type="project" value="UniProtKB-ARBA"/>
</dbReference>
<dbReference type="InterPro" id="IPR002755">
    <property type="entry name" value="DNA_primase_S"/>
</dbReference>
<dbReference type="NCBIfam" id="TIGR00335">
    <property type="entry name" value="primase_sml"/>
    <property type="match status" value="1"/>
</dbReference>
<gene>
    <name evidence="13" type="ORF">FOMMEDRAFT_115096</name>
</gene>
<evidence type="ECO:0000256" key="3">
    <source>
        <dbReference type="ARBA" id="ARBA00022515"/>
    </source>
</evidence>
<keyword evidence="4 11" id="KW-0808">Transferase</keyword>
<feature type="region of interest" description="Disordered" evidence="12">
    <location>
        <begin position="371"/>
        <end position="390"/>
    </location>
</feature>
<evidence type="ECO:0000256" key="7">
    <source>
        <dbReference type="ARBA" id="ARBA00022723"/>
    </source>
</evidence>
<dbReference type="GeneID" id="18670861"/>
<reference evidence="14" key="1">
    <citation type="journal article" date="2012" name="Science">
        <title>The Paleozoic origin of enzymatic lignin decomposition reconstructed from 31 fungal genomes.</title>
        <authorList>
            <person name="Floudas D."/>
            <person name="Binder M."/>
            <person name="Riley R."/>
            <person name="Barry K."/>
            <person name="Blanchette R.A."/>
            <person name="Henrissat B."/>
            <person name="Martinez A.T."/>
            <person name="Otillar R."/>
            <person name="Spatafora J.W."/>
            <person name="Yadav J.S."/>
            <person name="Aerts A."/>
            <person name="Benoit I."/>
            <person name="Boyd A."/>
            <person name="Carlson A."/>
            <person name="Copeland A."/>
            <person name="Coutinho P.M."/>
            <person name="de Vries R.P."/>
            <person name="Ferreira P."/>
            <person name="Findley K."/>
            <person name="Foster B."/>
            <person name="Gaskell J."/>
            <person name="Glotzer D."/>
            <person name="Gorecki P."/>
            <person name="Heitman J."/>
            <person name="Hesse C."/>
            <person name="Hori C."/>
            <person name="Igarashi K."/>
            <person name="Jurgens J.A."/>
            <person name="Kallen N."/>
            <person name="Kersten P."/>
            <person name="Kohler A."/>
            <person name="Kuees U."/>
            <person name="Kumar T.K.A."/>
            <person name="Kuo A."/>
            <person name="LaButti K."/>
            <person name="Larrondo L.F."/>
            <person name="Lindquist E."/>
            <person name="Ling A."/>
            <person name="Lombard V."/>
            <person name="Lucas S."/>
            <person name="Lundell T."/>
            <person name="Martin R."/>
            <person name="McLaughlin D.J."/>
            <person name="Morgenstern I."/>
            <person name="Morin E."/>
            <person name="Murat C."/>
            <person name="Nagy L.G."/>
            <person name="Nolan M."/>
            <person name="Ohm R.A."/>
            <person name="Patyshakuliyeva A."/>
            <person name="Rokas A."/>
            <person name="Ruiz-Duenas F.J."/>
            <person name="Sabat G."/>
            <person name="Salamov A."/>
            <person name="Samejima M."/>
            <person name="Schmutz J."/>
            <person name="Slot J.C."/>
            <person name="St John F."/>
            <person name="Stenlid J."/>
            <person name="Sun H."/>
            <person name="Sun S."/>
            <person name="Syed K."/>
            <person name="Tsang A."/>
            <person name="Wiebenga A."/>
            <person name="Young D."/>
            <person name="Pisabarro A."/>
            <person name="Eastwood D.C."/>
            <person name="Martin F."/>
            <person name="Cullen D."/>
            <person name="Grigoriev I.V."/>
            <person name="Hibbett D.S."/>
        </authorList>
    </citation>
    <scope>NUCLEOTIDE SEQUENCE [LARGE SCALE GENOMIC DNA]</scope>
    <source>
        <strain evidence="14">MF3/22</strain>
    </source>
</reference>
<dbReference type="PROSITE" id="PS50005">
    <property type="entry name" value="TPR"/>
    <property type="match status" value="1"/>
</dbReference>
<keyword evidence="3 11" id="KW-0639">Primosome</keyword>
<evidence type="ECO:0000256" key="12">
    <source>
        <dbReference type="SAM" id="MobiDB-lite"/>
    </source>
</evidence>
<feature type="compositionally biased region" description="Basic and acidic residues" evidence="12">
    <location>
        <begin position="272"/>
        <end position="283"/>
    </location>
</feature>
<dbReference type="InterPro" id="IPR014052">
    <property type="entry name" value="DNA_primase_ssu_euk/arc"/>
</dbReference>
<evidence type="ECO:0000313" key="13">
    <source>
        <dbReference type="EMBL" id="EJC97753.1"/>
    </source>
</evidence>
<dbReference type="PANTHER" id="PTHR10536">
    <property type="entry name" value="DNA PRIMASE SMALL SUBUNIT"/>
    <property type="match status" value="1"/>
</dbReference>
<evidence type="ECO:0000256" key="10">
    <source>
        <dbReference type="PROSITE-ProRule" id="PRU00339"/>
    </source>
</evidence>
<dbReference type="EC" id="2.7.7.-" evidence="11"/>
<accession>R7SGE2</accession>
<dbReference type="GO" id="GO:0006269">
    <property type="term" value="P:DNA replication, synthesis of primer"/>
    <property type="evidence" value="ECO:0007669"/>
    <property type="project" value="UniProtKB-KW"/>
</dbReference>
<feature type="repeat" description="TPR" evidence="10">
    <location>
        <begin position="44"/>
        <end position="77"/>
    </location>
</feature>
<keyword evidence="2 11" id="KW-0240">DNA-directed RNA polymerase</keyword>
<dbReference type="OMA" id="NVTRGFN"/>
<evidence type="ECO:0000256" key="2">
    <source>
        <dbReference type="ARBA" id="ARBA00022478"/>
    </source>
</evidence>
<keyword evidence="9" id="KW-0804">Transcription</keyword>
<evidence type="ECO:0000256" key="8">
    <source>
        <dbReference type="ARBA" id="ARBA00022833"/>
    </source>
</evidence>
<comment type="similarity">
    <text evidence="1 11">Belongs to the eukaryotic-type primase small subunit family.</text>
</comment>
<keyword evidence="14" id="KW-1185">Reference proteome</keyword>
<name>R7SGE2_FOMME</name>
<dbReference type="RefSeq" id="XP_007271976.1">
    <property type="nucleotide sequence ID" value="XM_007271914.1"/>
</dbReference>
<evidence type="ECO:0000256" key="5">
    <source>
        <dbReference type="ARBA" id="ARBA00022695"/>
    </source>
</evidence>
<evidence type="ECO:0000256" key="9">
    <source>
        <dbReference type="ARBA" id="ARBA00023163"/>
    </source>
</evidence>
<keyword evidence="7" id="KW-0479">Metal-binding</keyword>
<evidence type="ECO:0000256" key="11">
    <source>
        <dbReference type="RuleBase" id="RU003514"/>
    </source>
</evidence>
<keyword evidence="10" id="KW-0802">TPR repeat</keyword>
<feature type="region of interest" description="Disordered" evidence="12">
    <location>
        <begin position="262"/>
        <end position="294"/>
    </location>
</feature>
<evidence type="ECO:0000256" key="6">
    <source>
        <dbReference type="ARBA" id="ARBA00022705"/>
    </source>
</evidence>
<dbReference type="GO" id="GO:0046872">
    <property type="term" value="F:metal ion binding"/>
    <property type="evidence" value="ECO:0007669"/>
    <property type="project" value="UniProtKB-KW"/>
</dbReference>
<sequence length="429" mass="49460">MLVEDDVSAPEVMMAFYKRLYPFKSVFAWLNRQHAPTRLFTHREFAFTLQGDVYIRYNSFTNAEDLKKQVVRLNPSRFEIGAVYNARPRDKKTLRAGALHPQQRELVFDIDMTDYDEIRTCCSGKGICKRCWGFIAVAVKILDQSLREHFGFRHILWVYSGRRGIHCWVSDQEAMYLTDEQRKAVMGWLEVVKGGQDMTKKVNVRGLPGRQLHPSLQSALLIARSEFSRLILDDQDCFSGTEQTNILLELLGDNKEIQSRLRKRWSESSSNSEEKWDDVRREMSQATGGGKETNTPIYRAVEDIVLQYTYPRLDAEVSKHRNHLLKAPFCVHPATGRVCVPVDPIHADQFDPESVPTVGQLLRELDERGGNTAVETDTPAENGQLPHHSDWERTSLKPYIDMLDAHVRGLMDEVRQIKREQDVSQDFTF</sequence>
<evidence type="ECO:0000313" key="14">
    <source>
        <dbReference type="Proteomes" id="UP000053630"/>
    </source>
</evidence>
<dbReference type="KEGG" id="fme:FOMMEDRAFT_115096"/>
<proteinExistence type="inferred from homology"/>
<dbReference type="CDD" id="cd04860">
    <property type="entry name" value="AE_Prim_S"/>
    <property type="match status" value="1"/>
</dbReference>
<dbReference type="EMBL" id="JH717985">
    <property type="protein sequence ID" value="EJC97753.1"/>
    <property type="molecule type" value="Genomic_DNA"/>
</dbReference>
<dbReference type="SUPFAM" id="SSF56747">
    <property type="entry name" value="Prim-pol domain"/>
    <property type="match status" value="1"/>
</dbReference>
<dbReference type="Proteomes" id="UP000053630">
    <property type="component" value="Unassembled WGS sequence"/>
</dbReference>
<organism evidence="13 14">
    <name type="scientific">Fomitiporia mediterranea (strain MF3/22)</name>
    <name type="common">Grapevine white-rot fungus</name>
    <dbReference type="NCBI Taxonomy" id="694068"/>
    <lineage>
        <taxon>Eukaryota</taxon>
        <taxon>Fungi</taxon>
        <taxon>Dikarya</taxon>
        <taxon>Basidiomycota</taxon>
        <taxon>Agaricomycotina</taxon>
        <taxon>Agaricomycetes</taxon>
        <taxon>Hymenochaetales</taxon>
        <taxon>Hymenochaetaceae</taxon>
        <taxon>Fomitiporia</taxon>
    </lineage>
</organism>
<dbReference type="Pfam" id="PF01896">
    <property type="entry name" value="DNA_primase_S"/>
    <property type="match status" value="1"/>
</dbReference>
<protein>
    <recommendedName>
        <fullName evidence="11">DNA primase</fullName>
        <ecNumber evidence="11">2.7.7.-</ecNumber>
    </recommendedName>
</protein>
<dbReference type="InterPro" id="IPR019734">
    <property type="entry name" value="TPR_rpt"/>
</dbReference>
<keyword evidence="6 11" id="KW-0235">DNA replication</keyword>
<dbReference type="AlphaFoldDB" id="R7SGE2"/>
<dbReference type="OrthoDB" id="19606at2759"/>